<dbReference type="SUPFAM" id="SSF52540">
    <property type="entry name" value="P-loop containing nucleoside triphosphate hydrolases"/>
    <property type="match status" value="1"/>
</dbReference>
<evidence type="ECO:0000313" key="1">
    <source>
        <dbReference type="EMBL" id="BBX45880.1"/>
    </source>
</evidence>
<dbReference type="KEGG" id="mcoo:MCOO_18950"/>
<evidence type="ECO:0008006" key="3">
    <source>
        <dbReference type="Google" id="ProtNLM"/>
    </source>
</evidence>
<dbReference type="Gene3D" id="3.40.50.300">
    <property type="entry name" value="P-loop containing nucleotide triphosphate hydrolases"/>
    <property type="match status" value="1"/>
</dbReference>
<dbReference type="InterPro" id="IPR011009">
    <property type="entry name" value="Kinase-like_dom_sf"/>
</dbReference>
<evidence type="ECO:0000313" key="2">
    <source>
        <dbReference type="Proteomes" id="UP000465866"/>
    </source>
</evidence>
<dbReference type="InterPro" id="IPR027417">
    <property type="entry name" value="P-loop_NTPase"/>
</dbReference>
<dbReference type="PANTHER" id="PTHR43883:SF1">
    <property type="entry name" value="GLUCONOKINASE"/>
    <property type="match status" value="1"/>
</dbReference>
<proteinExistence type="predicted"/>
<sequence length="497" mass="54231">MGRTAATAERLVAPYGAVHETHTGLVVLVGDTAYKVKKPIRTDFLDFRTPELREQVCQRELELNRRLAPDTYLGVAHLDAPWSGIREPVLVMKRHSDSSRLSTMVRCGKPVAGPLEQIAGVLATFHRGARRGRRVEAQGSVHAVEHRWLVNIAEMQQFVGSIVDEHRMAAVQSLSAEFIAGRELLFNRRVRDGRIVDGHGDLLADDIFCLPRGPEILDCLEFDDNLRYVDTIDDAAFLAMDLEFLGRKDLGEFFLAHYSHLAADSAPRSLRDFYIAYRALVRAKVDCVRCNQGHRDSAADASRHLDIALDHLRACRVRLAVVGGGPGTGKSTLANALAEQVGAAVISTDEVRHTIQSSGAIAGESGVLNAGLYSPQNVAAVYRETLRQARILLTNGRSVILDGTWRDLDRREQVRRLAAQTHSAEIDFVCEAPVATAARRVAARPAGSASDATPQIAVALADVGERWPQAHCIDTSRPIAESAGAAAKLWLSAADSQ</sequence>
<organism evidence="1 2">
    <name type="scientific">Mycobacterium cookii</name>
    <dbReference type="NCBI Taxonomy" id="1775"/>
    <lineage>
        <taxon>Bacteria</taxon>
        <taxon>Bacillati</taxon>
        <taxon>Actinomycetota</taxon>
        <taxon>Actinomycetes</taxon>
        <taxon>Mycobacteriales</taxon>
        <taxon>Mycobacteriaceae</taxon>
        <taxon>Mycobacterium</taxon>
    </lineage>
</organism>
<gene>
    <name evidence="1" type="ORF">MCOO_18950</name>
</gene>
<dbReference type="InterPro" id="IPR052732">
    <property type="entry name" value="Cell-binding_unc_protein"/>
</dbReference>
<dbReference type="EMBL" id="AP022569">
    <property type="protein sequence ID" value="BBX45880.1"/>
    <property type="molecule type" value="Genomic_DNA"/>
</dbReference>
<dbReference type="PANTHER" id="PTHR43883">
    <property type="entry name" value="SLR0207 PROTEIN"/>
    <property type="match status" value="1"/>
</dbReference>
<accession>A0A7I7KUT8</accession>
<dbReference type="AlphaFoldDB" id="A0A7I7KUT8"/>
<dbReference type="RefSeq" id="WP_163776114.1">
    <property type="nucleotide sequence ID" value="NZ_AP022569.1"/>
</dbReference>
<reference evidence="1 2" key="1">
    <citation type="journal article" date="2019" name="Emerg. Microbes Infect.">
        <title>Comprehensive subspecies identification of 175 nontuberculous mycobacteria species based on 7547 genomic profiles.</title>
        <authorList>
            <person name="Matsumoto Y."/>
            <person name="Kinjo T."/>
            <person name="Motooka D."/>
            <person name="Nabeya D."/>
            <person name="Jung N."/>
            <person name="Uechi K."/>
            <person name="Horii T."/>
            <person name="Iida T."/>
            <person name="Fujita J."/>
            <person name="Nakamura S."/>
        </authorList>
    </citation>
    <scope>NUCLEOTIDE SEQUENCE [LARGE SCALE GENOMIC DNA]</scope>
    <source>
        <strain evidence="1 2">JCM 12404</strain>
    </source>
</reference>
<dbReference type="Pfam" id="PF13671">
    <property type="entry name" value="AAA_33"/>
    <property type="match status" value="1"/>
</dbReference>
<dbReference type="SUPFAM" id="SSF56112">
    <property type="entry name" value="Protein kinase-like (PK-like)"/>
    <property type="match status" value="1"/>
</dbReference>
<name>A0A7I7KUT8_9MYCO</name>
<protein>
    <recommendedName>
        <fullName evidence="3">Adenylate kinase</fullName>
    </recommendedName>
</protein>
<keyword evidence="2" id="KW-1185">Reference proteome</keyword>
<dbReference type="Proteomes" id="UP000465866">
    <property type="component" value="Chromosome"/>
</dbReference>